<feature type="coiled-coil region" evidence="19">
    <location>
        <begin position="716"/>
        <end position="743"/>
    </location>
</feature>
<keyword evidence="7" id="KW-1017">Isopeptide bond</keyword>
<dbReference type="Pfam" id="PF01020">
    <property type="entry name" value="Ribosomal_L40e"/>
    <property type="match status" value="1"/>
</dbReference>
<feature type="compositionally biased region" description="Basic residues" evidence="20">
    <location>
        <begin position="116"/>
        <end position="127"/>
    </location>
</feature>
<accession>A0A813HYL7</accession>
<dbReference type="GO" id="GO:0003723">
    <property type="term" value="F:RNA binding"/>
    <property type="evidence" value="ECO:0007669"/>
    <property type="project" value="UniProtKB-UniRule"/>
</dbReference>
<evidence type="ECO:0000256" key="13">
    <source>
        <dbReference type="ARBA" id="ARBA00022884"/>
    </source>
</evidence>
<dbReference type="GO" id="GO:0005840">
    <property type="term" value="C:ribosome"/>
    <property type="evidence" value="ECO:0007669"/>
    <property type="project" value="UniProtKB-KW"/>
</dbReference>
<feature type="region of interest" description="Disordered" evidence="20">
    <location>
        <begin position="116"/>
        <end position="148"/>
    </location>
</feature>
<gene>
    <name evidence="23" type="ORF">PGLA1383_LOCUS56987</name>
</gene>
<reference evidence="23" key="1">
    <citation type="submission" date="2021-02" db="EMBL/GenBank/DDBJ databases">
        <authorList>
            <person name="Dougan E. K."/>
            <person name="Rhodes N."/>
            <person name="Thang M."/>
            <person name="Chan C."/>
        </authorList>
    </citation>
    <scope>NUCLEOTIDE SEQUENCE</scope>
</reference>
<evidence type="ECO:0000256" key="7">
    <source>
        <dbReference type="ARBA" id="ARBA00022499"/>
    </source>
</evidence>
<feature type="domain" description="Ubiquitin-like" evidence="21">
    <location>
        <begin position="33"/>
        <end position="60"/>
    </location>
</feature>
<feature type="binding site" evidence="18">
    <location>
        <position position="315"/>
    </location>
    <ligand>
        <name>S-adenosyl-L-methionine</name>
        <dbReference type="ChEBI" id="CHEBI:59789"/>
    </ligand>
</feature>
<dbReference type="PANTHER" id="PTHR22808">
    <property type="entry name" value="NCL1 YEAST -RELATED NOL1/NOP2/FMU SUN DOMAIN-CONTAINING"/>
    <property type="match status" value="1"/>
</dbReference>
<dbReference type="InterPro" id="IPR029071">
    <property type="entry name" value="Ubiquitin-like_domsf"/>
</dbReference>
<dbReference type="GO" id="GO:0003735">
    <property type="term" value="F:structural constituent of ribosome"/>
    <property type="evidence" value="ECO:0007669"/>
    <property type="project" value="InterPro"/>
</dbReference>
<feature type="region of interest" description="Disordered" evidence="20">
    <location>
        <begin position="1077"/>
        <end position="1127"/>
    </location>
</feature>
<dbReference type="SUPFAM" id="SSF53335">
    <property type="entry name" value="S-adenosyl-L-methionine-dependent methyltransferases"/>
    <property type="match status" value="1"/>
</dbReference>
<evidence type="ECO:0000256" key="1">
    <source>
        <dbReference type="ARBA" id="ARBA00002241"/>
    </source>
</evidence>
<dbReference type="SMART" id="SM01377">
    <property type="entry name" value="Ribosomal_L40e"/>
    <property type="match status" value="1"/>
</dbReference>
<dbReference type="InterPro" id="IPR001678">
    <property type="entry name" value="MeTrfase_RsmB-F_NOP2_dom"/>
</dbReference>
<comment type="function">
    <text evidence="1">Component of the 60S subunit of the ribosome.</text>
</comment>
<keyword evidence="19" id="KW-0175">Coiled coil</keyword>
<dbReference type="GO" id="GO:0001510">
    <property type="term" value="P:RNA methylation"/>
    <property type="evidence" value="ECO:0007669"/>
    <property type="project" value="InterPro"/>
</dbReference>
<dbReference type="PRINTS" id="PR02008">
    <property type="entry name" value="RCMTFAMILY"/>
</dbReference>
<evidence type="ECO:0000256" key="8">
    <source>
        <dbReference type="ARBA" id="ARBA00022603"/>
    </source>
</evidence>
<keyword evidence="13 18" id="KW-0694">RNA-binding</keyword>
<dbReference type="Pfam" id="PF01189">
    <property type="entry name" value="Methyltr_RsmB-F"/>
    <property type="match status" value="1"/>
</dbReference>
<feature type="binding site" evidence="18">
    <location>
        <position position="335"/>
    </location>
    <ligand>
        <name>S-adenosyl-L-methionine</name>
        <dbReference type="ChEBI" id="CHEBI:59789"/>
    </ligand>
</feature>
<evidence type="ECO:0000256" key="12">
    <source>
        <dbReference type="ARBA" id="ARBA00022843"/>
    </source>
</evidence>
<dbReference type="EMBL" id="CAJNNV010033167">
    <property type="protein sequence ID" value="CAE8642506.1"/>
    <property type="molecule type" value="Genomic_DNA"/>
</dbReference>
<evidence type="ECO:0000256" key="10">
    <source>
        <dbReference type="ARBA" id="ARBA00022691"/>
    </source>
</evidence>
<dbReference type="AlphaFoldDB" id="A0A813HYL7"/>
<evidence type="ECO:0000256" key="2">
    <source>
        <dbReference type="ARBA" id="ARBA00004123"/>
    </source>
</evidence>
<feature type="binding site" evidence="18">
    <location>
        <position position="288"/>
    </location>
    <ligand>
        <name>S-adenosyl-L-methionine</name>
        <dbReference type="ChEBI" id="CHEBI:59789"/>
    </ligand>
</feature>
<comment type="subunit">
    <text evidence="17">Part of the 60S ribosomal subunit.</text>
</comment>
<keyword evidence="14" id="KW-0689">Ribosomal protein</keyword>
<evidence type="ECO:0000256" key="20">
    <source>
        <dbReference type="SAM" id="MobiDB-lite"/>
    </source>
</evidence>
<evidence type="ECO:0000256" key="3">
    <source>
        <dbReference type="ARBA" id="ARBA00004496"/>
    </source>
</evidence>
<keyword evidence="9 18" id="KW-0808">Transferase</keyword>
<dbReference type="PROSITE" id="PS51686">
    <property type="entry name" value="SAM_MT_RSMB_NOP"/>
    <property type="match status" value="1"/>
</dbReference>
<feature type="domain" description="SAM-dependent MTase RsmB/NOP-type" evidence="22">
    <location>
        <begin position="156"/>
        <end position="483"/>
    </location>
</feature>
<evidence type="ECO:0008006" key="25">
    <source>
        <dbReference type="Google" id="ProtNLM"/>
    </source>
</evidence>
<comment type="similarity">
    <text evidence="18">Belongs to the class I-like SAM-binding methyltransferase superfamily. RsmB/NOP family.</text>
</comment>
<organism evidence="23 24">
    <name type="scientific">Polarella glacialis</name>
    <name type="common">Dinoflagellate</name>
    <dbReference type="NCBI Taxonomy" id="89957"/>
    <lineage>
        <taxon>Eukaryota</taxon>
        <taxon>Sar</taxon>
        <taxon>Alveolata</taxon>
        <taxon>Dinophyceae</taxon>
        <taxon>Suessiales</taxon>
        <taxon>Suessiaceae</taxon>
        <taxon>Polarella</taxon>
    </lineage>
</organism>
<evidence type="ECO:0000259" key="22">
    <source>
        <dbReference type="PROSITE" id="PS51686"/>
    </source>
</evidence>
<dbReference type="SUPFAM" id="SSF54236">
    <property type="entry name" value="Ubiquitin-like"/>
    <property type="match status" value="1"/>
</dbReference>
<name>A0A813HYL7_POLGL</name>
<dbReference type="SUPFAM" id="SSF57829">
    <property type="entry name" value="Zn-binding ribosomal proteins"/>
    <property type="match status" value="1"/>
</dbReference>
<dbReference type="InterPro" id="IPR029063">
    <property type="entry name" value="SAM-dependent_MTases_sf"/>
</dbReference>
<feature type="binding site" evidence="18">
    <location>
        <begin position="252"/>
        <end position="258"/>
    </location>
    <ligand>
        <name>S-adenosyl-L-methionine</name>
        <dbReference type="ChEBI" id="CHEBI:59789"/>
    </ligand>
</feature>
<evidence type="ECO:0000256" key="5">
    <source>
        <dbReference type="ARBA" id="ARBA00008430"/>
    </source>
</evidence>
<dbReference type="InterPro" id="IPR038587">
    <property type="entry name" value="Ribosomal_eL40_sf"/>
</dbReference>
<evidence type="ECO:0000256" key="4">
    <source>
        <dbReference type="ARBA" id="ARBA00008373"/>
    </source>
</evidence>
<dbReference type="InterPro" id="IPR000626">
    <property type="entry name" value="Ubiquitin-like_dom"/>
</dbReference>
<dbReference type="Gene3D" id="3.10.20.90">
    <property type="entry name" value="Phosphatidylinositol 3-kinase Catalytic Subunit, Chain A, domain 1"/>
    <property type="match status" value="1"/>
</dbReference>
<keyword evidence="24" id="KW-1185">Reference proteome</keyword>
<dbReference type="FunFam" id="4.10.1060.50:FF:000001">
    <property type="entry name" value="ubiquitin-60S ribosomal protein L40"/>
    <property type="match status" value="1"/>
</dbReference>
<dbReference type="InterPro" id="IPR001975">
    <property type="entry name" value="Ribosomal_eL40_dom"/>
</dbReference>
<comment type="caution">
    <text evidence="23">The sequence shown here is derived from an EMBL/GenBank/DDBJ whole genome shotgun (WGS) entry which is preliminary data.</text>
</comment>
<dbReference type="GO" id="GO:0005737">
    <property type="term" value="C:cytoplasm"/>
    <property type="evidence" value="ECO:0007669"/>
    <property type="project" value="UniProtKB-SubCell"/>
</dbReference>
<dbReference type="Proteomes" id="UP000654075">
    <property type="component" value="Unassembled WGS sequence"/>
</dbReference>
<keyword evidence="11" id="KW-0677">Repeat</keyword>
<dbReference type="GO" id="GO:0005634">
    <property type="term" value="C:nucleus"/>
    <property type="evidence" value="ECO:0007669"/>
    <property type="project" value="UniProtKB-SubCell"/>
</dbReference>
<dbReference type="InterPro" id="IPR023267">
    <property type="entry name" value="RCMT"/>
</dbReference>
<keyword evidence="6" id="KW-0963">Cytoplasm</keyword>
<evidence type="ECO:0000256" key="14">
    <source>
        <dbReference type="ARBA" id="ARBA00022980"/>
    </source>
</evidence>
<feature type="active site" description="Nucleophile" evidence="18">
    <location>
        <position position="388"/>
    </location>
</feature>
<comment type="subcellular location">
    <subcellularLocation>
        <location evidence="3">Cytoplasm</location>
    </subcellularLocation>
    <subcellularLocation>
        <location evidence="2">Nucleus</location>
    </subcellularLocation>
</comment>
<evidence type="ECO:0000256" key="18">
    <source>
        <dbReference type="PROSITE-ProRule" id="PRU01023"/>
    </source>
</evidence>
<sequence>MPRSCADSLAQLAAFGLKPSSSPVSPCSGQGAMQIFVKTLTGKTITLDVEASDTIDNVKESTLHLVLRLRGGVIEPSLAVLARKFNCEKMVCRKCYARLHARAVNCRKKKCGHTNQLRPKKKLKHHKPGFESHPEAPPQKRGRRDARDGAGPRMMLVAQFGKTQPLCRETPGLKAFRRYYRDEQLLVPAEEWERCEAHIQVAPASSSAEAESSLETVNMLTSTGEVVVQDGLSMLPALALDVSPGHAVLDLCSAPGSKTCQLLDALMSDRSNESSRCLASDGLLVANDLRAERVERLWSRARWQPCSPLVVTAIDGTVFPTLPGLEAGFDRILVDVPCSSDGTARKELKRLEKWSVASGLSHHSLQLGLLLRGLALLKPGGRLVYSTCSLNPLECEAVVQAALKRLRLLPAEEALPKGCPRGLRGLETWRVPDPDFERTGLTFCSAAEAACHEYPASLFPSAPEEARHGPHFGGFFLAVFELDHECPDKEERPMTGPQQNSALPEIEVEAEGSIEAVARQACTPLFVTLADADRQVDSIQQLSLFAEDGVVAQVSRRMLRLGYYTPGCHCYAECGKVREATACFRQPDRDSDAIMDECPPPSDELLLGQALQACHCEEDVPILAHVPLRCAAGLSCGGVWLGGGIASGGCVSLSAPADEHGATAKRAKGECMPHPIVWTHRMKQVLVGVDIELPESFADLVFGVIAQIERRLSQGDGRLEKRLSQVEELVASLQQRLALLDKAELRPLEKELGANEEGKASTDLQARLESLEDALADRAFEQEQTRELLEEGLARERDARESNLQAISAEFQLNVSELLLQVERGLASVEESAVMQTKHMEAALAGLNKRVEDSIATGASELVNTALDSLVRQADAVVQRSLAAATAAAIATIANSASPSATIPSPPSGQTVVRQRSFTSAYGQSSAMSATIPASMSASSSSTAAIAVAGHMSMSPRALSPVTVGARQMLAPGVSMPILRPQMQPGLEPWPQQGPMIKATPRLQSRGAVPPQAFAGRCSSPEGVRMTMPSFEEAYGRGRSTEPLGSCRSPLVSRSPDFLRQPHAPTMMAAQRISGAISPSTTHRSLPRSPFGVLAPQSPRTTAVSEPGQWVKQPPAALRKPVPQPHR</sequence>
<dbReference type="GO" id="GO:0008173">
    <property type="term" value="F:RNA methyltransferase activity"/>
    <property type="evidence" value="ECO:0007669"/>
    <property type="project" value="InterPro"/>
</dbReference>
<dbReference type="OrthoDB" id="419827at2759"/>
<comment type="similarity">
    <text evidence="4">In the N-terminal section; belongs to the ubiquitin family.</text>
</comment>
<comment type="similarity">
    <text evidence="5">Belongs to the ubiquitin family.</text>
</comment>
<keyword evidence="12" id="KW-0832">Ubl conjugation</keyword>
<dbReference type="Gene3D" id="3.40.50.150">
    <property type="entry name" value="Vaccinia Virus protein VP39"/>
    <property type="match status" value="1"/>
</dbReference>
<dbReference type="FunFam" id="3.10.20.90:FF:000469">
    <property type="entry name" value="Polyubiquitin-C"/>
    <property type="match status" value="1"/>
</dbReference>
<keyword evidence="16" id="KW-0687">Ribonucleoprotein</keyword>
<evidence type="ECO:0000256" key="17">
    <source>
        <dbReference type="ARBA" id="ARBA00035124"/>
    </source>
</evidence>
<dbReference type="InterPro" id="IPR011332">
    <property type="entry name" value="Ribosomal_zn-bd"/>
</dbReference>
<evidence type="ECO:0000256" key="19">
    <source>
        <dbReference type="SAM" id="Coils"/>
    </source>
</evidence>
<dbReference type="GO" id="GO:0006412">
    <property type="term" value="P:translation"/>
    <property type="evidence" value="ECO:0007669"/>
    <property type="project" value="InterPro"/>
</dbReference>
<dbReference type="GO" id="GO:1990904">
    <property type="term" value="C:ribonucleoprotein complex"/>
    <property type="evidence" value="ECO:0007669"/>
    <property type="project" value="UniProtKB-KW"/>
</dbReference>
<keyword evidence="8 18" id="KW-0489">Methyltransferase</keyword>
<evidence type="ECO:0000259" key="21">
    <source>
        <dbReference type="PROSITE" id="PS50053"/>
    </source>
</evidence>
<dbReference type="PROSITE" id="PS50053">
    <property type="entry name" value="UBIQUITIN_2"/>
    <property type="match status" value="1"/>
</dbReference>
<evidence type="ECO:0000313" key="23">
    <source>
        <dbReference type="EMBL" id="CAE8642506.1"/>
    </source>
</evidence>
<keyword evidence="10 18" id="KW-0949">S-adenosyl-L-methionine</keyword>
<protein>
    <recommendedName>
        <fullName evidence="25">60S ribosomal protein L40</fullName>
    </recommendedName>
</protein>
<evidence type="ECO:0000313" key="24">
    <source>
        <dbReference type="Proteomes" id="UP000654075"/>
    </source>
</evidence>
<evidence type="ECO:0000256" key="16">
    <source>
        <dbReference type="ARBA" id="ARBA00023274"/>
    </source>
</evidence>
<keyword evidence="15" id="KW-0539">Nucleus</keyword>
<proteinExistence type="inferred from homology"/>
<evidence type="ECO:0000256" key="15">
    <source>
        <dbReference type="ARBA" id="ARBA00023242"/>
    </source>
</evidence>
<dbReference type="Gene3D" id="4.10.1060.50">
    <property type="match status" value="1"/>
</dbReference>
<dbReference type="InterPro" id="IPR049560">
    <property type="entry name" value="MeTrfase_RsmB-F_NOP2_cat"/>
</dbReference>
<evidence type="ECO:0000256" key="9">
    <source>
        <dbReference type="ARBA" id="ARBA00022679"/>
    </source>
</evidence>
<evidence type="ECO:0000256" key="11">
    <source>
        <dbReference type="ARBA" id="ARBA00022737"/>
    </source>
</evidence>
<evidence type="ECO:0000256" key="6">
    <source>
        <dbReference type="ARBA" id="ARBA00022490"/>
    </source>
</evidence>